<sequence>MSDTPLTVSVERRPRGAVALVAAGEIDMSNARAFGEALARALGEHGDSGDSGDSGNNGSDGSDGDNGERGAGRGRGGARPLEVDLTGVAYIDSAGLTFLFDHAERIEIVAGPLLGSALTVSGLTELTTVRGLGHADRP</sequence>
<evidence type="ECO:0000313" key="3">
    <source>
        <dbReference type="EMBL" id="MCK2215782.1"/>
    </source>
</evidence>
<feature type="region of interest" description="Disordered" evidence="1">
    <location>
        <begin position="42"/>
        <end position="80"/>
    </location>
</feature>
<dbReference type="InterPro" id="IPR002645">
    <property type="entry name" value="STAS_dom"/>
</dbReference>
<keyword evidence="4" id="KW-1185">Reference proteome</keyword>
<organism evidence="3 4">
    <name type="scientific">Actinomadura luzonensis</name>
    <dbReference type="NCBI Taxonomy" id="2805427"/>
    <lineage>
        <taxon>Bacteria</taxon>
        <taxon>Bacillati</taxon>
        <taxon>Actinomycetota</taxon>
        <taxon>Actinomycetes</taxon>
        <taxon>Streptosporangiales</taxon>
        <taxon>Thermomonosporaceae</taxon>
        <taxon>Actinomadura</taxon>
    </lineage>
</organism>
<name>A0ABT0FTZ4_9ACTN</name>
<dbReference type="Proteomes" id="UP001317259">
    <property type="component" value="Unassembled WGS sequence"/>
</dbReference>
<accession>A0ABT0FTZ4</accession>
<evidence type="ECO:0000259" key="2">
    <source>
        <dbReference type="PROSITE" id="PS50801"/>
    </source>
</evidence>
<feature type="compositionally biased region" description="Low complexity" evidence="1">
    <location>
        <begin position="51"/>
        <end position="60"/>
    </location>
</feature>
<dbReference type="Pfam" id="PF01740">
    <property type="entry name" value="STAS"/>
    <property type="match status" value="1"/>
</dbReference>
<evidence type="ECO:0000256" key="1">
    <source>
        <dbReference type="SAM" id="MobiDB-lite"/>
    </source>
</evidence>
<feature type="domain" description="STAS" evidence="2">
    <location>
        <begin position="16"/>
        <end position="130"/>
    </location>
</feature>
<dbReference type="PROSITE" id="PS50801">
    <property type="entry name" value="STAS"/>
    <property type="match status" value="1"/>
</dbReference>
<evidence type="ECO:0000313" key="4">
    <source>
        <dbReference type="Proteomes" id="UP001317259"/>
    </source>
</evidence>
<gene>
    <name evidence="3" type="ORF">MF672_018575</name>
</gene>
<proteinExistence type="predicted"/>
<comment type="caution">
    <text evidence="3">The sequence shown here is derived from an EMBL/GenBank/DDBJ whole genome shotgun (WGS) entry which is preliminary data.</text>
</comment>
<dbReference type="RefSeq" id="WP_242380979.1">
    <property type="nucleotide sequence ID" value="NZ_JAKRKC020000001.1"/>
</dbReference>
<reference evidence="3 4" key="1">
    <citation type="submission" date="2022-04" db="EMBL/GenBank/DDBJ databases">
        <title>Genome draft of Actinomadura sp. ATCC 31491.</title>
        <authorList>
            <person name="Shi X."/>
            <person name="Du Y."/>
        </authorList>
    </citation>
    <scope>NUCLEOTIDE SEQUENCE [LARGE SCALE GENOMIC DNA]</scope>
    <source>
        <strain evidence="3 4">ATCC 31491</strain>
    </source>
</reference>
<protein>
    <submittedName>
        <fullName evidence="3">STAS domain-containing protein</fullName>
    </submittedName>
</protein>
<dbReference type="EMBL" id="JAKRKC020000001">
    <property type="protein sequence ID" value="MCK2215782.1"/>
    <property type="molecule type" value="Genomic_DNA"/>
</dbReference>